<evidence type="ECO:0000256" key="1">
    <source>
        <dbReference type="SAM" id="MobiDB-lite"/>
    </source>
</evidence>
<feature type="region of interest" description="Disordered" evidence="1">
    <location>
        <begin position="438"/>
        <end position="465"/>
    </location>
</feature>
<dbReference type="Proteomes" id="UP001497457">
    <property type="component" value="Unassembled WGS sequence"/>
</dbReference>
<comment type="caution">
    <text evidence="5">The sequence shown here is derived from an EMBL/GenBank/DDBJ whole genome shotgun (WGS) entry which is preliminary data.</text>
</comment>
<accession>A0ABC9H0Q4</accession>
<keyword evidence="2" id="KW-1133">Transmembrane helix</keyword>
<proteinExistence type="predicted"/>
<feature type="region of interest" description="Disordered" evidence="1">
    <location>
        <begin position="561"/>
        <end position="585"/>
    </location>
</feature>
<feature type="region of interest" description="Disordered" evidence="1">
    <location>
        <begin position="1"/>
        <end position="20"/>
    </location>
</feature>
<evidence type="ECO:0000313" key="5">
    <source>
        <dbReference type="EMBL" id="CAM0148329.1"/>
    </source>
</evidence>
<feature type="transmembrane region" description="Helical" evidence="2">
    <location>
        <begin position="59"/>
        <end position="79"/>
    </location>
</feature>
<evidence type="ECO:0000313" key="6">
    <source>
        <dbReference type="Proteomes" id="UP001497457"/>
    </source>
</evidence>
<dbReference type="EMBL" id="CAXIPR030001277">
    <property type="protein sequence ID" value="CAM0148329.1"/>
    <property type="molecule type" value="Genomic_DNA"/>
</dbReference>
<reference evidence="5 6" key="1">
    <citation type="submission" date="2024-10" db="EMBL/GenBank/DDBJ databases">
        <authorList>
            <person name="Ryan C."/>
        </authorList>
    </citation>
    <scope>NUCLEOTIDE SEQUENCE [LARGE SCALE GENOMIC DNA]</scope>
</reference>
<feature type="transmembrane region" description="Helical" evidence="2">
    <location>
        <begin position="29"/>
        <end position="52"/>
    </location>
</feature>
<gene>
    <name evidence="3" type="ORF">URODEC1_LOCUS121393</name>
    <name evidence="4" type="ORF">URODEC1_LOCUS121426</name>
    <name evidence="5" type="ORF">URODEC1_LOCUS121645</name>
</gene>
<feature type="region of interest" description="Disordered" evidence="1">
    <location>
        <begin position="477"/>
        <end position="532"/>
    </location>
</feature>
<keyword evidence="2" id="KW-0812">Transmembrane</keyword>
<dbReference type="EMBL" id="CAXIPR030001174">
    <property type="protein sequence ID" value="CAM0148039.1"/>
    <property type="molecule type" value="Genomic_DNA"/>
</dbReference>
<keyword evidence="6" id="KW-1185">Reference proteome</keyword>
<evidence type="ECO:0000313" key="4">
    <source>
        <dbReference type="EMBL" id="CAM0148078.1"/>
    </source>
</evidence>
<dbReference type="EMBL" id="CAXIPR030001184">
    <property type="protein sequence ID" value="CAM0148078.1"/>
    <property type="molecule type" value="Genomic_DNA"/>
</dbReference>
<sequence>MTAAQAQLGCATDTDSGGGSASARDNGDALAMASAVSLCLLHDLVGAALFLASHPLHAVYLLIFARGLLTVAAFFWPLLASTALLLAVLTTVAPYISGGGAEWHGARSLGKTCGIAVAALCVGLRPDERGGGGGAGLVGQLCSFVLGPGDAASVLLVGEIMGEPCDIAACCLALEEERSLFLLVDGDECKELAFEEPPVMGGDSIDERRFLDYEDFGDLMDEIDEKAVISEYLKGSDSLAEQCCPKDTLFVQEMEAEEEEEGNGIQGQGLILSAVDEVSDGVEEKRLECDPVSVEIKNCEPVQALEIKKLEPVEPMEARKLEMKKSEEMRKCEPVQAVLAKKSEPVESVETKSSKLVQALEVKKVEQVEPLEIRKPDPVEPVEIKKREPVKPRSSIAQRIKLWEAQVSGNVKPVLEAKEENSEKEPIKHIKKCVPFEADPCVDKPNSEQQAEEVIPNEESTSAFQEKEFKDVKEYTTRLETEASSEKCSQNTEAEEIAPAVSQVAEEELKQGCCKDPHPEPEQQEQVHEISKELEEMEEAVYAYVTSSPAMWSESPLKSSTSIAGRVHSRTSSENLVGEGSPSRKDKEWKRTLACKLYEERMQLRLCRDRAVVEGSDNMDMLWEAYEVGGGGGGGKGRGGKRGGSKAKGGASSKAEGLVEEGEEEEVEEHEEEEGSVRQLCCLQALKFSTRKMNFGGGKPSLSKISKVLRRMTALSRMGSRRKQSG</sequence>
<organism evidence="5 6">
    <name type="scientific">Urochloa decumbens</name>
    <dbReference type="NCBI Taxonomy" id="240449"/>
    <lineage>
        <taxon>Eukaryota</taxon>
        <taxon>Viridiplantae</taxon>
        <taxon>Streptophyta</taxon>
        <taxon>Embryophyta</taxon>
        <taxon>Tracheophyta</taxon>
        <taxon>Spermatophyta</taxon>
        <taxon>Magnoliopsida</taxon>
        <taxon>Liliopsida</taxon>
        <taxon>Poales</taxon>
        <taxon>Poaceae</taxon>
        <taxon>PACMAD clade</taxon>
        <taxon>Panicoideae</taxon>
        <taxon>Panicodae</taxon>
        <taxon>Paniceae</taxon>
        <taxon>Melinidinae</taxon>
        <taxon>Urochloa</taxon>
    </lineage>
</organism>
<feature type="region of interest" description="Disordered" evidence="1">
    <location>
        <begin position="629"/>
        <end position="676"/>
    </location>
</feature>
<evidence type="ECO:0000313" key="3">
    <source>
        <dbReference type="EMBL" id="CAM0148039.1"/>
    </source>
</evidence>
<protein>
    <submittedName>
        <fullName evidence="5">Uncharacterized protein</fullName>
    </submittedName>
</protein>
<feature type="compositionally biased region" description="Basic and acidic residues" evidence="1">
    <location>
        <begin position="507"/>
        <end position="532"/>
    </location>
</feature>
<dbReference type="AlphaFoldDB" id="A0ABC9H0Q4"/>
<keyword evidence="2" id="KW-0472">Membrane</keyword>
<dbReference type="PANTHER" id="PTHR36760">
    <property type="entry name" value="ACIDIC LEUCINE-RICH NUCLEAR PHOSPHOPROTEIN 32 FAMILY B PROTEIN"/>
    <property type="match status" value="1"/>
</dbReference>
<evidence type="ECO:0000256" key="2">
    <source>
        <dbReference type="SAM" id="Phobius"/>
    </source>
</evidence>
<dbReference type="PANTHER" id="PTHR36760:SF1">
    <property type="entry name" value="ACIDIC LEUCINE-RICH NUCLEAR PHOSPHOPROTEIN 32 FAMILY B PROTEIN"/>
    <property type="match status" value="1"/>
</dbReference>
<name>A0ABC9H0Q4_9POAL</name>
<feature type="compositionally biased region" description="Acidic residues" evidence="1">
    <location>
        <begin position="658"/>
        <end position="674"/>
    </location>
</feature>